<name>A0ABV9HTD1_9FLAO</name>
<protein>
    <recommendedName>
        <fullName evidence="3">Lipocalin-like domain-containing protein</fullName>
    </recommendedName>
</protein>
<reference evidence="2" key="1">
    <citation type="journal article" date="2019" name="Int. J. Syst. Evol. Microbiol.">
        <title>The Global Catalogue of Microorganisms (GCM) 10K type strain sequencing project: providing services to taxonomists for standard genome sequencing and annotation.</title>
        <authorList>
            <consortium name="The Broad Institute Genomics Platform"/>
            <consortium name="The Broad Institute Genome Sequencing Center for Infectious Disease"/>
            <person name="Wu L."/>
            <person name="Ma J."/>
        </authorList>
    </citation>
    <scope>NUCLEOTIDE SEQUENCE [LARGE SCALE GENOMIC DNA]</scope>
    <source>
        <strain evidence="2">YJ-61-S</strain>
    </source>
</reference>
<comment type="caution">
    <text evidence="1">The sequence shown here is derived from an EMBL/GenBank/DDBJ whole genome shotgun (WGS) entry which is preliminary data.</text>
</comment>
<evidence type="ECO:0000313" key="1">
    <source>
        <dbReference type="EMBL" id="MFC4633467.1"/>
    </source>
</evidence>
<dbReference type="Proteomes" id="UP001596043">
    <property type="component" value="Unassembled WGS sequence"/>
</dbReference>
<dbReference type="PROSITE" id="PS51257">
    <property type="entry name" value="PROKAR_LIPOPROTEIN"/>
    <property type="match status" value="1"/>
</dbReference>
<sequence>MKNKIVYFLLFIGLLTSCSTDDEKNTAVASDLNGTWEMTSYVAFLPDLPEINSNEIKWTFDIDANQLSIVNTIEAAYPYILASGNYSNLLITANTITIAGIEYDYTIENEILIISDDPESDGPIMRFISDQN</sequence>
<proteinExistence type="predicted"/>
<evidence type="ECO:0008006" key="3">
    <source>
        <dbReference type="Google" id="ProtNLM"/>
    </source>
</evidence>
<dbReference type="EMBL" id="JBHSFV010000002">
    <property type="protein sequence ID" value="MFC4633467.1"/>
    <property type="molecule type" value="Genomic_DNA"/>
</dbReference>
<evidence type="ECO:0000313" key="2">
    <source>
        <dbReference type="Proteomes" id="UP001596043"/>
    </source>
</evidence>
<accession>A0ABV9HTD1</accession>
<gene>
    <name evidence="1" type="ORF">ACFO3O_06090</name>
</gene>
<keyword evidence="2" id="KW-1185">Reference proteome</keyword>
<organism evidence="1 2">
    <name type="scientific">Dokdonia ponticola</name>
    <dbReference type="NCBI Taxonomy" id="2041041"/>
    <lineage>
        <taxon>Bacteria</taxon>
        <taxon>Pseudomonadati</taxon>
        <taxon>Bacteroidota</taxon>
        <taxon>Flavobacteriia</taxon>
        <taxon>Flavobacteriales</taxon>
        <taxon>Flavobacteriaceae</taxon>
        <taxon>Dokdonia</taxon>
    </lineage>
</organism>
<dbReference type="RefSeq" id="WP_379977672.1">
    <property type="nucleotide sequence ID" value="NZ_JBHSFV010000002.1"/>
</dbReference>